<evidence type="ECO:0000313" key="2">
    <source>
        <dbReference type="Proteomes" id="UP000029224"/>
    </source>
</evidence>
<proteinExistence type="predicted"/>
<evidence type="ECO:0000313" key="1">
    <source>
        <dbReference type="EMBL" id="GAL32672.1"/>
    </source>
</evidence>
<reference evidence="1 2" key="2">
    <citation type="submission" date="2014-09" db="EMBL/GenBank/DDBJ databases">
        <authorList>
            <consortium name="NBRP consortium"/>
            <person name="Sawabe T."/>
            <person name="Meirelles P."/>
            <person name="Nakanishi M."/>
            <person name="Sayaka M."/>
            <person name="Hattori M."/>
            <person name="Ohkuma M."/>
        </authorList>
    </citation>
    <scope>NUCLEOTIDE SEQUENCE [LARGE SCALE GENOMIC DNA]</scope>
    <source>
        <strain evidence="1 2">JCM 19240</strain>
    </source>
</reference>
<dbReference type="AlphaFoldDB" id="A0A090TN51"/>
<gene>
    <name evidence="1" type="ORF">JCM19240_6104</name>
</gene>
<name>A0A090TN51_9VIBR</name>
<reference evidence="1 2" key="1">
    <citation type="submission" date="2014-09" db="EMBL/GenBank/DDBJ databases">
        <title>Vibrio maritimus JCM 19240. (C210) whole genome shotgun sequence.</title>
        <authorList>
            <person name="Sawabe T."/>
            <person name="Meirelles P."/>
            <person name="Nakanishi M."/>
            <person name="Sayaka M."/>
            <person name="Hattori M."/>
            <person name="Ohkuma M."/>
        </authorList>
    </citation>
    <scope>NUCLEOTIDE SEQUENCE [LARGE SCALE GENOMIC DNA]</scope>
    <source>
        <strain evidence="1 2">JCM 19240</strain>
    </source>
</reference>
<accession>A0A090TN51</accession>
<sequence>MYSVFYRSAPDWLENQIVIGELKQDETLVEAAVERWLAITPESPEALFAKARCW</sequence>
<dbReference type="EMBL" id="BBMT01000002">
    <property type="protein sequence ID" value="GAL32672.1"/>
    <property type="molecule type" value="Genomic_DNA"/>
</dbReference>
<protein>
    <submittedName>
        <fullName evidence="1">Uncharacterized protein</fullName>
    </submittedName>
</protein>
<comment type="caution">
    <text evidence="1">The sequence shown here is derived from an EMBL/GenBank/DDBJ whole genome shotgun (WGS) entry which is preliminary data.</text>
</comment>
<dbReference type="Proteomes" id="UP000029224">
    <property type="component" value="Unassembled WGS sequence"/>
</dbReference>
<organism evidence="1 2">
    <name type="scientific">Vibrio maritimus</name>
    <dbReference type="NCBI Taxonomy" id="990268"/>
    <lineage>
        <taxon>Bacteria</taxon>
        <taxon>Pseudomonadati</taxon>
        <taxon>Pseudomonadota</taxon>
        <taxon>Gammaproteobacteria</taxon>
        <taxon>Vibrionales</taxon>
        <taxon>Vibrionaceae</taxon>
        <taxon>Vibrio</taxon>
    </lineage>
</organism>
<keyword evidence="2" id="KW-1185">Reference proteome</keyword>